<dbReference type="InterPro" id="IPR011989">
    <property type="entry name" value="ARM-like"/>
</dbReference>
<dbReference type="PANTHER" id="PTHR12696">
    <property type="entry name" value="TIP120"/>
    <property type="match status" value="1"/>
</dbReference>
<dbReference type="AlphaFoldDB" id="A0AAD4SDM5"/>
<organism evidence="3 4">
    <name type="scientific">Papaver atlanticum</name>
    <dbReference type="NCBI Taxonomy" id="357466"/>
    <lineage>
        <taxon>Eukaryota</taxon>
        <taxon>Viridiplantae</taxon>
        <taxon>Streptophyta</taxon>
        <taxon>Embryophyta</taxon>
        <taxon>Tracheophyta</taxon>
        <taxon>Spermatophyta</taxon>
        <taxon>Magnoliopsida</taxon>
        <taxon>Ranunculales</taxon>
        <taxon>Papaveraceae</taxon>
        <taxon>Papaveroideae</taxon>
        <taxon>Papaver</taxon>
    </lineage>
</organism>
<name>A0AAD4SDM5_9MAGN</name>
<dbReference type="Gene3D" id="1.25.10.10">
    <property type="entry name" value="Leucine-rich Repeat Variant"/>
    <property type="match status" value="1"/>
</dbReference>
<dbReference type="InterPro" id="IPR039852">
    <property type="entry name" value="CAND1/CAND2"/>
</dbReference>
<dbReference type="Pfam" id="PF25782">
    <property type="entry name" value="TPR_CAND1"/>
    <property type="match status" value="1"/>
</dbReference>
<evidence type="ECO:0000256" key="2">
    <source>
        <dbReference type="ARBA" id="ARBA00022786"/>
    </source>
</evidence>
<evidence type="ECO:0000256" key="1">
    <source>
        <dbReference type="ARBA" id="ARBA00022737"/>
    </source>
</evidence>
<keyword evidence="4" id="KW-1185">Reference proteome</keyword>
<gene>
    <name evidence="3" type="ORF">MKW98_009614</name>
</gene>
<evidence type="ECO:0000313" key="4">
    <source>
        <dbReference type="Proteomes" id="UP001202328"/>
    </source>
</evidence>
<keyword evidence="2" id="KW-0833">Ubl conjugation pathway</keyword>
<sequence length="71" mass="7899">MACPPEIGVGIREELVRVVWHNIAGAGFDFKLYVHPTYSAILPRLDNKDQDQEVKECVISCMGLVISNLQA</sequence>
<proteinExistence type="predicted"/>
<keyword evidence="1" id="KW-0677">Repeat</keyword>
<accession>A0AAD4SDM5</accession>
<dbReference type="GO" id="GO:0010265">
    <property type="term" value="P:SCF complex assembly"/>
    <property type="evidence" value="ECO:0007669"/>
    <property type="project" value="InterPro"/>
</dbReference>
<dbReference type="EMBL" id="JAJJMB010011871">
    <property type="protein sequence ID" value="KAI3896761.1"/>
    <property type="molecule type" value="Genomic_DNA"/>
</dbReference>
<comment type="caution">
    <text evidence="3">The sequence shown here is derived from an EMBL/GenBank/DDBJ whole genome shotgun (WGS) entry which is preliminary data.</text>
</comment>
<protein>
    <submittedName>
        <fullName evidence="3">Uncharacterized protein</fullName>
    </submittedName>
</protein>
<dbReference type="Proteomes" id="UP001202328">
    <property type="component" value="Unassembled WGS sequence"/>
</dbReference>
<evidence type="ECO:0000313" key="3">
    <source>
        <dbReference type="EMBL" id="KAI3896761.1"/>
    </source>
</evidence>
<reference evidence="3" key="1">
    <citation type="submission" date="2022-04" db="EMBL/GenBank/DDBJ databases">
        <title>A functionally conserved STORR gene fusion in Papaver species that diverged 16.8 million years ago.</title>
        <authorList>
            <person name="Catania T."/>
        </authorList>
    </citation>
    <scope>NUCLEOTIDE SEQUENCE</scope>
    <source>
        <strain evidence="3">S-188037</strain>
    </source>
</reference>